<sequence length="66" mass="7182">MFLLRVIDGKNHLNPLLETEDIAYFKGGGLVRLNFKDILIAMGIIEATNNSLAASDFSFEGAGIII</sequence>
<protein>
    <submittedName>
        <fullName evidence="1">Uncharacterized protein</fullName>
    </submittedName>
</protein>
<organism evidence="1">
    <name type="scientific">Gibberella zeae</name>
    <name type="common">Wheat head blight fungus</name>
    <name type="synonym">Fusarium graminearum</name>
    <dbReference type="NCBI Taxonomy" id="5518"/>
    <lineage>
        <taxon>Eukaryota</taxon>
        <taxon>Fungi</taxon>
        <taxon>Dikarya</taxon>
        <taxon>Ascomycota</taxon>
        <taxon>Pezizomycotina</taxon>
        <taxon>Sordariomycetes</taxon>
        <taxon>Hypocreomycetidae</taxon>
        <taxon>Hypocreales</taxon>
        <taxon>Nectriaceae</taxon>
        <taxon>Fusarium</taxon>
    </lineage>
</organism>
<evidence type="ECO:0000313" key="1">
    <source>
        <dbReference type="EMBL" id="VIO56766.1"/>
    </source>
</evidence>
<accession>A0A4E9E9F9</accession>
<reference evidence="1" key="1">
    <citation type="submission" date="2019-04" db="EMBL/GenBank/DDBJ databases">
        <authorList>
            <person name="Melise S."/>
            <person name="Noan J."/>
            <person name="Okalmin O."/>
        </authorList>
    </citation>
    <scope>NUCLEOTIDE SEQUENCE</scope>
    <source>
        <strain evidence="1">FN9</strain>
    </source>
</reference>
<name>A0A4E9E9F9_GIBZA</name>
<dbReference type="AlphaFoldDB" id="A0A4E9E9F9"/>
<proteinExistence type="predicted"/>
<gene>
    <name evidence="1" type="ORF">FUG_LOCUS230142</name>
</gene>
<dbReference type="EMBL" id="CAAKMV010000126">
    <property type="protein sequence ID" value="VIO56766.1"/>
    <property type="molecule type" value="Genomic_DNA"/>
</dbReference>